<evidence type="ECO:0000256" key="3">
    <source>
        <dbReference type="ARBA" id="ARBA00022722"/>
    </source>
</evidence>
<keyword evidence="2 6" id="KW-0963">Cytoplasm</keyword>
<protein>
    <recommendedName>
        <fullName evidence="6">Exodeoxyribonuclease 7 small subunit</fullName>
        <ecNumber evidence="6">3.1.11.6</ecNumber>
    </recommendedName>
    <alternativeName>
        <fullName evidence="6">Exodeoxyribonuclease VII small subunit</fullName>
        <shortName evidence="6">Exonuclease VII small subunit</shortName>
    </alternativeName>
</protein>
<comment type="subcellular location">
    <subcellularLocation>
        <location evidence="6">Cytoplasm</location>
    </subcellularLocation>
</comment>
<dbReference type="PANTHER" id="PTHR34137:SF1">
    <property type="entry name" value="EXODEOXYRIBONUCLEASE 7 SMALL SUBUNIT"/>
    <property type="match status" value="1"/>
</dbReference>
<evidence type="ECO:0000256" key="7">
    <source>
        <dbReference type="SAM" id="MobiDB-lite"/>
    </source>
</evidence>
<dbReference type="STRING" id="762967.HMPREF9440_02330"/>
<accession>H3KHT4</accession>
<dbReference type="PATRIC" id="fig|762967.3.peg.1840"/>
<keyword evidence="3 6" id="KW-0540">Nuclease</keyword>
<evidence type="ECO:0000313" key="9">
    <source>
        <dbReference type="Proteomes" id="UP000004956"/>
    </source>
</evidence>
<comment type="catalytic activity">
    <reaction evidence="6">
        <text>Exonucleolytic cleavage in either 5'- to 3'- or 3'- to 5'-direction to yield nucleoside 5'-phosphates.</text>
        <dbReference type="EC" id="3.1.11.6"/>
    </reaction>
</comment>
<comment type="caution">
    <text evidence="8">The sequence shown here is derived from an EMBL/GenBank/DDBJ whole genome shotgun (WGS) entry which is preliminary data.</text>
</comment>
<dbReference type="NCBIfam" id="TIGR01280">
    <property type="entry name" value="xseB"/>
    <property type="match status" value="1"/>
</dbReference>
<dbReference type="GO" id="GO:0008855">
    <property type="term" value="F:exodeoxyribonuclease VII activity"/>
    <property type="evidence" value="ECO:0007669"/>
    <property type="project" value="UniProtKB-UniRule"/>
</dbReference>
<feature type="region of interest" description="Disordered" evidence="7">
    <location>
        <begin position="69"/>
        <end position="92"/>
    </location>
</feature>
<dbReference type="HAMAP" id="MF_00337">
    <property type="entry name" value="Exonuc_7_S"/>
    <property type="match status" value="1"/>
</dbReference>
<dbReference type="EC" id="3.1.11.6" evidence="6"/>
<keyword evidence="9" id="KW-1185">Reference proteome</keyword>
<dbReference type="RefSeq" id="WP_008543689.1">
    <property type="nucleotide sequence ID" value="NZ_JH605013.1"/>
</dbReference>
<organism evidence="8 9">
    <name type="scientific">Sutterella parvirubra YIT 11816</name>
    <dbReference type="NCBI Taxonomy" id="762967"/>
    <lineage>
        <taxon>Bacteria</taxon>
        <taxon>Pseudomonadati</taxon>
        <taxon>Pseudomonadota</taxon>
        <taxon>Betaproteobacteria</taxon>
        <taxon>Burkholderiales</taxon>
        <taxon>Sutterellaceae</taxon>
        <taxon>Sutterella</taxon>
    </lineage>
</organism>
<dbReference type="EMBL" id="AFBQ01000351">
    <property type="protein sequence ID" value="EHY30325.1"/>
    <property type="molecule type" value="Genomic_DNA"/>
</dbReference>
<dbReference type="InterPro" id="IPR037004">
    <property type="entry name" value="Exonuc_VII_ssu_sf"/>
</dbReference>
<name>H3KHT4_9BURK</name>
<dbReference type="GO" id="GO:0005829">
    <property type="term" value="C:cytosol"/>
    <property type="evidence" value="ECO:0007669"/>
    <property type="project" value="TreeGrafter"/>
</dbReference>
<reference evidence="8 9" key="1">
    <citation type="submission" date="2011-11" db="EMBL/GenBank/DDBJ databases">
        <authorList>
            <person name="Weinstock G."/>
            <person name="Sodergren E."/>
            <person name="Clifton S."/>
            <person name="Fulton L."/>
            <person name="Fulton B."/>
            <person name="Courtney L."/>
            <person name="Fronick C."/>
            <person name="Harrison M."/>
            <person name="Strong C."/>
            <person name="Farmer C."/>
            <person name="Delahaunty K."/>
            <person name="Markovic C."/>
            <person name="Hall O."/>
            <person name="Minx P."/>
            <person name="Tomlinson C."/>
            <person name="Mitreva M."/>
            <person name="Hou S."/>
            <person name="Chen J."/>
            <person name="Wollam A."/>
            <person name="Pepin K.H."/>
            <person name="Johnson M."/>
            <person name="Bhonagiri V."/>
            <person name="Zhang X."/>
            <person name="Suruliraj S."/>
            <person name="Warren W."/>
            <person name="Chinwalla A."/>
            <person name="Mardis E.R."/>
            <person name="Wilson R.K."/>
        </authorList>
    </citation>
    <scope>NUCLEOTIDE SEQUENCE [LARGE SCALE GENOMIC DNA]</scope>
    <source>
        <strain evidence="8 9">YIT 11816</strain>
    </source>
</reference>
<dbReference type="InterPro" id="IPR003761">
    <property type="entry name" value="Exonuc_VII_S"/>
</dbReference>
<sequence length="92" mass="9916">MSQQPQADRAPESLTFEEALDELESLTAAMASGTATLRESVAGYERGAALLRRCREELAAARETVARLEAAEEAEAAKSRRGASMGETETER</sequence>
<dbReference type="PANTHER" id="PTHR34137">
    <property type="entry name" value="EXODEOXYRIBONUCLEASE 7 SMALL SUBUNIT"/>
    <property type="match status" value="1"/>
</dbReference>
<dbReference type="Pfam" id="PF02609">
    <property type="entry name" value="Exonuc_VII_S"/>
    <property type="match status" value="1"/>
</dbReference>
<dbReference type="Proteomes" id="UP000004956">
    <property type="component" value="Unassembled WGS sequence"/>
</dbReference>
<keyword evidence="4 6" id="KW-0378">Hydrolase</keyword>
<evidence type="ECO:0000256" key="1">
    <source>
        <dbReference type="ARBA" id="ARBA00009998"/>
    </source>
</evidence>
<evidence type="ECO:0000256" key="5">
    <source>
        <dbReference type="ARBA" id="ARBA00022839"/>
    </source>
</evidence>
<dbReference type="AlphaFoldDB" id="H3KHT4"/>
<comment type="function">
    <text evidence="6">Bidirectionally degrades single-stranded DNA into large acid-insoluble oligonucleotides, which are then degraded further into small acid-soluble oligonucleotides.</text>
</comment>
<keyword evidence="5 6" id="KW-0269">Exonuclease</keyword>
<feature type="compositionally biased region" description="Basic and acidic residues" evidence="7">
    <location>
        <begin position="69"/>
        <end position="78"/>
    </location>
</feature>
<dbReference type="GO" id="GO:0006308">
    <property type="term" value="P:DNA catabolic process"/>
    <property type="evidence" value="ECO:0007669"/>
    <property type="project" value="UniProtKB-UniRule"/>
</dbReference>
<comment type="subunit">
    <text evidence="6">Heterooligomer composed of large and small subunits.</text>
</comment>
<evidence type="ECO:0000256" key="4">
    <source>
        <dbReference type="ARBA" id="ARBA00022801"/>
    </source>
</evidence>
<evidence type="ECO:0000256" key="6">
    <source>
        <dbReference type="HAMAP-Rule" id="MF_00337"/>
    </source>
</evidence>
<dbReference type="Gene3D" id="1.10.287.1040">
    <property type="entry name" value="Exonuclease VII, small subunit"/>
    <property type="match status" value="1"/>
</dbReference>
<dbReference type="GO" id="GO:0009318">
    <property type="term" value="C:exodeoxyribonuclease VII complex"/>
    <property type="evidence" value="ECO:0007669"/>
    <property type="project" value="UniProtKB-UniRule"/>
</dbReference>
<evidence type="ECO:0000256" key="2">
    <source>
        <dbReference type="ARBA" id="ARBA00022490"/>
    </source>
</evidence>
<dbReference type="SUPFAM" id="SSF116842">
    <property type="entry name" value="XseB-like"/>
    <property type="match status" value="1"/>
</dbReference>
<evidence type="ECO:0000313" key="8">
    <source>
        <dbReference type="EMBL" id="EHY30325.1"/>
    </source>
</evidence>
<dbReference type="HOGENOM" id="CLU_145918_0_3_4"/>
<gene>
    <name evidence="6" type="primary">xseB</name>
    <name evidence="8" type="ORF">HMPREF9440_02330</name>
</gene>
<comment type="similarity">
    <text evidence="1 6">Belongs to the XseB family.</text>
</comment>
<proteinExistence type="inferred from homology"/>